<dbReference type="CDD" id="cd14316">
    <property type="entry name" value="UBA2_UBAP1_like"/>
    <property type="match status" value="1"/>
</dbReference>
<evidence type="ECO:0000313" key="2">
    <source>
        <dbReference type="EMBL" id="GLD58451.1"/>
    </source>
</evidence>
<dbReference type="AlphaFoldDB" id="A0AAD3MR62"/>
<dbReference type="PANTHER" id="PTHR15960:SF3">
    <property type="entry name" value="UBIQUITIN-ASSOCIATED PROTEIN 1-LIKE"/>
    <property type="match status" value="1"/>
</dbReference>
<dbReference type="InterPro" id="IPR049467">
    <property type="entry name" value="UBAP-1-like_UBA2"/>
</dbReference>
<dbReference type="EMBL" id="BRZM01000033">
    <property type="protein sequence ID" value="GLD58451.1"/>
    <property type="molecule type" value="Genomic_DNA"/>
</dbReference>
<reference evidence="2" key="1">
    <citation type="submission" date="2022-08" db="EMBL/GenBank/DDBJ databases">
        <title>Genome sequencing of akame (Lates japonicus).</title>
        <authorList>
            <person name="Hashiguchi Y."/>
            <person name="Takahashi H."/>
        </authorList>
    </citation>
    <scope>NUCLEOTIDE SEQUENCE</scope>
    <source>
        <strain evidence="2">Kochi</strain>
    </source>
</reference>
<dbReference type="Proteomes" id="UP001279410">
    <property type="component" value="Unassembled WGS sequence"/>
</dbReference>
<dbReference type="GO" id="GO:0043130">
    <property type="term" value="F:ubiquitin binding"/>
    <property type="evidence" value="ECO:0007669"/>
    <property type="project" value="InterPro"/>
</dbReference>
<sequence>MTRAAISVVPIISRAPVSSEPRGERAVGAITARGYSSALPSSPCRKRASRPRIRSILSYLVAYDHLCQLGYDIAQVEEAQEMFQNCETKAEKFLHLLGQFTEMGFQQNTIKEVLLVHENHQERALEELMMRVA</sequence>
<dbReference type="InterPro" id="IPR015940">
    <property type="entry name" value="UBA"/>
</dbReference>
<dbReference type="Pfam" id="PF21267">
    <property type="entry name" value="UBAP-1_UBA2"/>
    <property type="match status" value="1"/>
</dbReference>
<dbReference type="PROSITE" id="PS50030">
    <property type="entry name" value="UBA"/>
    <property type="match status" value="1"/>
</dbReference>
<proteinExistence type="predicted"/>
<protein>
    <submittedName>
        <fullName evidence="2">Ubiquitin-associated protein 1-like protein</fullName>
    </submittedName>
</protein>
<dbReference type="SUPFAM" id="SSF46934">
    <property type="entry name" value="UBA-like"/>
    <property type="match status" value="1"/>
</dbReference>
<feature type="domain" description="UBA" evidence="1">
    <location>
        <begin position="88"/>
        <end position="131"/>
    </location>
</feature>
<comment type="caution">
    <text evidence="2">The sequence shown here is derived from an EMBL/GenBank/DDBJ whole genome shotgun (WGS) entry which is preliminary data.</text>
</comment>
<dbReference type="Gene3D" id="1.20.120.1920">
    <property type="entry name" value="UBAP1 SOUBA domain"/>
    <property type="match status" value="1"/>
</dbReference>
<evidence type="ECO:0000313" key="3">
    <source>
        <dbReference type="Proteomes" id="UP001279410"/>
    </source>
</evidence>
<dbReference type="GO" id="GO:0000813">
    <property type="term" value="C:ESCRT I complex"/>
    <property type="evidence" value="ECO:0007669"/>
    <property type="project" value="InterPro"/>
</dbReference>
<gene>
    <name evidence="2" type="ORF">AKAME5_001057600</name>
</gene>
<dbReference type="InterPro" id="IPR009060">
    <property type="entry name" value="UBA-like_sf"/>
</dbReference>
<keyword evidence="3" id="KW-1185">Reference proteome</keyword>
<dbReference type="InterPro" id="IPR042575">
    <property type="entry name" value="UBAP1_C"/>
</dbReference>
<accession>A0AAD3MR62</accession>
<evidence type="ECO:0000259" key="1">
    <source>
        <dbReference type="PROSITE" id="PS50030"/>
    </source>
</evidence>
<dbReference type="GO" id="GO:0043162">
    <property type="term" value="P:ubiquitin-dependent protein catabolic process via the multivesicular body sorting pathway"/>
    <property type="evidence" value="ECO:0007669"/>
    <property type="project" value="InterPro"/>
</dbReference>
<name>A0AAD3MR62_LATJO</name>
<dbReference type="InterPro" id="IPR038870">
    <property type="entry name" value="UBAP1"/>
</dbReference>
<organism evidence="2 3">
    <name type="scientific">Lates japonicus</name>
    <name type="common">Japanese lates</name>
    <dbReference type="NCBI Taxonomy" id="270547"/>
    <lineage>
        <taxon>Eukaryota</taxon>
        <taxon>Metazoa</taxon>
        <taxon>Chordata</taxon>
        <taxon>Craniata</taxon>
        <taxon>Vertebrata</taxon>
        <taxon>Euteleostomi</taxon>
        <taxon>Actinopterygii</taxon>
        <taxon>Neopterygii</taxon>
        <taxon>Teleostei</taxon>
        <taxon>Neoteleostei</taxon>
        <taxon>Acanthomorphata</taxon>
        <taxon>Carangaria</taxon>
        <taxon>Carangaria incertae sedis</taxon>
        <taxon>Centropomidae</taxon>
        <taxon>Lates</taxon>
    </lineage>
</organism>
<dbReference type="PANTHER" id="PTHR15960">
    <property type="entry name" value="LD44032P"/>
    <property type="match status" value="1"/>
</dbReference>